<evidence type="ECO:0000313" key="3">
    <source>
        <dbReference type="Proteomes" id="UP000436088"/>
    </source>
</evidence>
<keyword evidence="1" id="KW-0812">Transmembrane</keyword>
<protein>
    <submittedName>
        <fullName evidence="2">Uncharacterized protein</fullName>
    </submittedName>
</protein>
<feature type="transmembrane region" description="Helical" evidence="1">
    <location>
        <begin position="34"/>
        <end position="62"/>
    </location>
</feature>
<proteinExistence type="predicted"/>
<dbReference type="AlphaFoldDB" id="A0A6A2XR68"/>
<evidence type="ECO:0000313" key="2">
    <source>
        <dbReference type="EMBL" id="KAE8664486.1"/>
    </source>
</evidence>
<feature type="transmembrane region" description="Helical" evidence="1">
    <location>
        <begin position="101"/>
        <end position="122"/>
    </location>
</feature>
<comment type="caution">
    <text evidence="2">The sequence shown here is derived from an EMBL/GenBank/DDBJ whole genome shotgun (WGS) entry which is preliminary data.</text>
</comment>
<reference evidence="2" key="1">
    <citation type="submission" date="2019-09" db="EMBL/GenBank/DDBJ databases">
        <title>Draft genome information of white flower Hibiscus syriacus.</title>
        <authorList>
            <person name="Kim Y.-M."/>
        </authorList>
    </citation>
    <scope>NUCLEOTIDE SEQUENCE [LARGE SCALE GENOMIC DNA]</scope>
    <source>
        <strain evidence="2">YM2019G1</strain>
    </source>
</reference>
<gene>
    <name evidence="2" type="ORF">F3Y22_tig00112762pilonHSYRG00092</name>
</gene>
<evidence type="ECO:0000256" key="1">
    <source>
        <dbReference type="SAM" id="Phobius"/>
    </source>
</evidence>
<dbReference type="Proteomes" id="UP000436088">
    <property type="component" value="Unassembled WGS sequence"/>
</dbReference>
<name>A0A6A2XR68_HIBSY</name>
<keyword evidence="1" id="KW-1133">Transmembrane helix</keyword>
<dbReference type="EMBL" id="VEPZ02001648">
    <property type="protein sequence ID" value="KAE8664486.1"/>
    <property type="molecule type" value="Genomic_DNA"/>
</dbReference>
<sequence>MVLDTTAGVLGIALGSQTDEECSGWIDLCALLTFLLGFAAAVLVVLAQVCGNCFAGCVCICTKDELNKASANDWRPLPTFFHVGLTMLIIGMANADSKSNPFFTVGGILCFAHGLFTVAYHLRPKCLMLEFQNERHLWWVNFLYLCRIFHPCRGLWIICGRKLRMVSSSGVPLSMDAFTSSKKRLEYAKVCIEIGVGDVIPKYVDLVLKDGLVVSICNKRGKEIISPEHSSVFFPPLHREAGIR</sequence>
<keyword evidence="1" id="KW-0472">Membrane</keyword>
<accession>A0A6A2XR68</accession>
<keyword evidence="3" id="KW-1185">Reference proteome</keyword>
<organism evidence="2 3">
    <name type="scientific">Hibiscus syriacus</name>
    <name type="common">Rose of Sharon</name>
    <dbReference type="NCBI Taxonomy" id="106335"/>
    <lineage>
        <taxon>Eukaryota</taxon>
        <taxon>Viridiplantae</taxon>
        <taxon>Streptophyta</taxon>
        <taxon>Embryophyta</taxon>
        <taxon>Tracheophyta</taxon>
        <taxon>Spermatophyta</taxon>
        <taxon>Magnoliopsida</taxon>
        <taxon>eudicotyledons</taxon>
        <taxon>Gunneridae</taxon>
        <taxon>Pentapetalae</taxon>
        <taxon>rosids</taxon>
        <taxon>malvids</taxon>
        <taxon>Malvales</taxon>
        <taxon>Malvaceae</taxon>
        <taxon>Malvoideae</taxon>
        <taxon>Hibiscus</taxon>
    </lineage>
</organism>